<dbReference type="EMBL" id="CM001218">
    <property type="protein sequence ID" value="KEH37477.1"/>
    <property type="molecule type" value="Genomic_DNA"/>
</dbReference>
<dbReference type="AlphaFoldDB" id="A2Q560"/>
<sequence>MSQFTTIGAAKESKTKIWINGWEDWEVGEAEEIKKVEMEHENKQKVNTMEV</sequence>
<evidence type="ECO:0000313" key="3">
    <source>
        <dbReference type="EnsemblPlants" id="KEH37477"/>
    </source>
</evidence>
<reference evidence="2 4" key="4">
    <citation type="journal article" date="2014" name="BMC Genomics">
        <title>An improved genome release (version Mt4.0) for the model legume Medicago truncatula.</title>
        <authorList>
            <person name="Tang H."/>
            <person name="Krishnakumar V."/>
            <person name="Bidwell S."/>
            <person name="Rosen B."/>
            <person name="Chan A."/>
            <person name="Zhou S."/>
            <person name="Gentzbittel L."/>
            <person name="Childs K.L."/>
            <person name="Yandell M."/>
            <person name="Gundlach H."/>
            <person name="Mayer K.F."/>
            <person name="Schwartz D.C."/>
            <person name="Town C.D."/>
        </authorList>
    </citation>
    <scope>GENOME REANNOTATION</scope>
    <source>
        <strain evidence="2">A17</strain>
        <strain evidence="3 4">cv. Jemalong A17</strain>
    </source>
</reference>
<name>A2Q560_MEDTR</name>
<reference evidence="3" key="5">
    <citation type="submission" date="2015-04" db="UniProtKB">
        <authorList>
            <consortium name="EnsemblPlants"/>
        </authorList>
    </citation>
    <scope>IDENTIFICATION</scope>
    <source>
        <strain evidence="3">cv. Jemalong A17</strain>
    </source>
</reference>
<dbReference type="EMBL" id="AC160012">
    <property type="protein sequence ID" value="ABN08760.1"/>
    <property type="molecule type" value="Genomic_DNA"/>
</dbReference>
<evidence type="ECO:0000313" key="4">
    <source>
        <dbReference type="Proteomes" id="UP000002051"/>
    </source>
</evidence>
<dbReference type="EnsemblPlants" id="KEH37477">
    <property type="protein sequence ID" value="KEH37477"/>
    <property type="gene ID" value="MTR_2g439250"/>
</dbReference>
<dbReference type="HOGENOM" id="CLU_3109388_0_0_1"/>
<reference evidence="1" key="1">
    <citation type="submission" date="2005-04" db="EMBL/GenBank/DDBJ databases">
        <authorList>
            <person name="Town C.D."/>
        </authorList>
    </citation>
    <scope>NUCLEOTIDE SEQUENCE</scope>
</reference>
<organism evidence="1">
    <name type="scientific">Medicago truncatula</name>
    <name type="common">Barrel medic</name>
    <name type="synonym">Medicago tribuloides</name>
    <dbReference type="NCBI Taxonomy" id="3880"/>
    <lineage>
        <taxon>Eukaryota</taxon>
        <taxon>Viridiplantae</taxon>
        <taxon>Streptophyta</taxon>
        <taxon>Embryophyta</taxon>
        <taxon>Tracheophyta</taxon>
        <taxon>Spermatophyta</taxon>
        <taxon>Magnoliopsida</taxon>
        <taxon>eudicotyledons</taxon>
        <taxon>Gunneridae</taxon>
        <taxon>Pentapetalae</taxon>
        <taxon>rosids</taxon>
        <taxon>fabids</taxon>
        <taxon>Fabales</taxon>
        <taxon>Fabaceae</taxon>
        <taxon>Papilionoideae</taxon>
        <taxon>50 kb inversion clade</taxon>
        <taxon>NPAAA clade</taxon>
        <taxon>Hologalegina</taxon>
        <taxon>IRL clade</taxon>
        <taxon>Trifolieae</taxon>
        <taxon>Medicago</taxon>
    </lineage>
</organism>
<keyword evidence="4" id="KW-1185">Reference proteome</keyword>
<gene>
    <name evidence="2" type="ordered locus">MTR_2g439250</name>
    <name evidence="1" type="ORF">MtrDRAFT_AC160012g16v2</name>
</gene>
<protein>
    <submittedName>
        <fullName evidence="1 3">Uncharacterized protein</fullName>
    </submittedName>
</protein>
<accession>A2Q560</accession>
<dbReference type="Proteomes" id="UP000002051">
    <property type="component" value="Chromosome 2"/>
</dbReference>
<evidence type="ECO:0000313" key="1">
    <source>
        <dbReference type="EMBL" id="ABN08760.1"/>
    </source>
</evidence>
<proteinExistence type="predicted"/>
<reference evidence="2 4" key="3">
    <citation type="journal article" date="2011" name="Nature">
        <title>The Medicago genome provides insight into the evolution of rhizobial symbioses.</title>
        <authorList>
            <person name="Young N.D."/>
            <person name="Debelle F."/>
            <person name="Oldroyd G.E."/>
            <person name="Geurts R."/>
            <person name="Cannon S.B."/>
            <person name="Udvardi M.K."/>
            <person name="Benedito V.A."/>
            <person name="Mayer K.F."/>
            <person name="Gouzy J."/>
            <person name="Schoof H."/>
            <person name="Van de Peer Y."/>
            <person name="Proost S."/>
            <person name="Cook D.R."/>
            <person name="Meyers B.C."/>
            <person name="Spannagl M."/>
            <person name="Cheung F."/>
            <person name="De Mita S."/>
            <person name="Krishnakumar V."/>
            <person name="Gundlach H."/>
            <person name="Zhou S."/>
            <person name="Mudge J."/>
            <person name="Bharti A.K."/>
            <person name="Murray J.D."/>
            <person name="Naoumkina M.A."/>
            <person name="Rosen B."/>
            <person name="Silverstein K.A."/>
            <person name="Tang H."/>
            <person name="Rombauts S."/>
            <person name="Zhao P.X."/>
            <person name="Zhou P."/>
            <person name="Barbe V."/>
            <person name="Bardou P."/>
            <person name="Bechner M."/>
            <person name="Bellec A."/>
            <person name="Berger A."/>
            <person name="Berges H."/>
            <person name="Bidwell S."/>
            <person name="Bisseling T."/>
            <person name="Choisne N."/>
            <person name="Couloux A."/>
            <person name="Denny R."/>
            <person name="Deshpande S."/>
            <person name="Dai X."/>
            <person name="Doyle J.J."/>
            <person name="Dudez A.M."/>
            <person name="Farmer A.D."/>
            <person name="Fouteau S."/>
            <person name="Franken C."/>
            <person name="Gibelin C."/>
            <person name="Gish J."/>
            <person name="Goldstein S."/>
            <person name="Gonzalez A.J."/>
            <person name="Green P.J."/>
            <person name="Hallab A."/>
            <person name="Hartog M."/>
            <person name="Hua A."/>
            <person name="Humphray S.J."/>
            <person name="Jeong D.H."/>
            <person name="Jing Y."/>
            <person name="Jocker A."/>
            <person name="Kenton S.M."/>
            <person name="Kim D.J."/>
            <person name="Klee K."/>
            <person name="Lai H."/>
            <person name="Lang C."/>
            <person name="Lin S."/>
            <person name="Macmil S.L."/>
            <person name="Magdelenat G."/>
            <person name="Matthews L."/>
            <person name="McCorrison J."/>
            <person name="Monaghan E.L."/>
            <person name="Mun J.H."/>
            <person name="Najar F.Z."/>
            <person name="Nicholson C."/>
            <person name="Noirot C."/>
            <person name="O'Bleness M."/>
            <person name="Paule C.R."/>
            <person name="Poulain J."/>
            <person name="Prion F."/>
            <person name="Qin B."/>
            <person name="Qu C."/>
            <person name="Retzel E.F."/>
            <person name="Riddle C."/>
            <person name="Sallet E."/>
            <person name="Samain S."/>
            <person name="Samson N."/>
            <person name="Sanders I."/>
            <person name="Saurat O."/>
            <person name="Scarpelli C."/>
            <person name="Schiex T."/>
            <person name="Segurens B."/>
            <person name="Severin A.J."/>
            <person name="Sherrier D.J."/>
            <person name="Shi R."/>
            <person name="Sims S."/>
            <person name="Singer S.R."/>
            <person name="Sinharoy S."/>
            <person name="Sterck L."/>
            <person name="Viollet A."/>
            <person name="Wang B.B."/>
            <person name="Wang K."/>
            <person name="Wang M."/>
            <person name="Wang X."/>
            <person name="Warfsmann J."/>
            <person name="Weissenbach J."/>
            <person name="White D.D."/>
            <person name="White J.D."/>
            <person name="Wiley G.B."/>
            <person name="Wincker P."/>
            <person name="Xing Y."/>
            <person name="Yang L."/>
            <person name="Yao Z."/>
            <person name="Ying F."/>
            <person name="Zhai J."/>
            <person name="Zhou L."/>
            <person name="Zuber A."/>
            <person name="Denarie J."/>
            <person name="Dixon R.A."/>
            <person name="May G.D."/>
            <person name="Schwartz D.C."/>
            <person name="Rogers J."/>
            <person name="Quetier F."/>
            <person name="Town C.D."/>
            <person name="Roe B.A."/>
        </authorList>
    </citation>
    <scope>NUCLEOTIDE SEQUENCE [LARGE SCALE GENOMIC DNA]</scope>
    <source>
        <strain evidence="2">A17</strain>
        <strain evidence="3 4">cv. Jemalong A17</strain>
    </source>
</reference>
<evidence type="ECO:0000313" key="2">
    <source>
        <dbReference type="EMBL" id="KEH37477.1"/>
    </source>
</evidence>
<reference evidence="1" key="2">
    <citation type="submission" date="2007-03" db="EMBL/GenBank/DDBJ databases">
        <authorList>
            <consortium name="The International Medicago Genome Annotation Group"/>
        </authorList>
    </citation>
    <scope>NUCLEOTIDE SEQUENCE</scope>
</reference>